<dbReference type="GO" id="GO:0004765">
    <property type="term" value="F:shikimate kinase activity"/>
    <property type="evidence" value="ECO:0007669"/>
    <property type="project" value="UniProtKB-UniRule"/>
</dbReference>
<evidence type="ECO:0000256" key="6">
    <source>
        <dbReference type="ARBA" id="ARBA00022741"/>
    </source>
</evidence>
<dbReference type="GO" id="GO:0005524">
    <property type="term" value="F:ATP binding"/>
    <property type="evidence" value="ECO:0007669"/>
    <property type="project" value="UniProtKB-UniRule"/>
</dbReference>
<dbReference type="Gene3D" id="3.40.50.300">
    <property type="entry name" value="P-loop containing nucleotide triphosphate hydrolases"/>
    <property type="match status" value="1"/>
</dbReference>
<feature type="binding site" evidence="11">
    <location>
        <position position="151"/>
    </location>
    <ligand>
        <name>substrate</name>
    </ligand>
</feature>
<keyword evidence="13" id="KW-1185">Reference proteome</keyword>
<dbReference type="GO" id="GO:0009073">
    <property type="term" value="P:aromatic amino acid family biosynthetic process"/>
    <property type="evidence" value="ECO:0007669"/>
    <property type="project" value="UniProtKB-KW"/>
</dbReference>
<dbReference type="CDD" id="cd00464">
    <property type="entry name" value="SK"/>
    <property type="match status" value="1"/>
</dbReference>
<keyword evidence="4 11" id="KW-0028">Amino-acid biosynthesis</keyword>
<evidence type="ECO:0000256" key="9">
    <source>
        <dbReference type="ARBA" id="ARBA00023141"/>
    </source>
</evidence>
<keyword evidence="11" id="KW-0460">Magnesium</keyword>
<comment type="cofactor">
    <cofactor evidence="11">
        <name>Mg(2+)</name>
        <dbReference type="ChEBI" id="CHEBI:18420"/>
    </cofactor>
    <text evidence="11">Binds 1 Mg(2+) ion per subunit.</text>
</comment>
<dbReference type="UniPathway" id="UPA00053">
    <property type="reaction ID" value="UER00088"/>
</dbReference>
<dbReference type="PRINTS" id="PR01100">
    <property type="entry name" value="SHIKIMTKNASE"/>
</dbReference>
<evidence type="ECO:0000256" key="3">
    <source>
        <dbReference type="ARBA" id="ARBA00012154"/>
    </source>
</evidence>
<comment type="caution">
    <text evidence="11">Lacks conserved residue(s) required for the propagation of feature annotation.</text>
</comment>
<feature type="binding site" evidence="11">
    <location>
        <position position="68"/>
    </location>
    <ligand>
        <name>substrate</name>
    </ligand>
</feature>
<dbReference type="EC" id="2.7.1.71" evidence="3 11"/>
<comment type="similarity">
    <text evidence="2 11">Belongs to the shikimate kinase family.</text>
</comment>
<dbReference type="GO" id="GO:0000287">
    <property type="term" value="F:magnesium ion binding"/>
    <property type="evidence" value="ECO:0007669"/>
    <property type="project" value="UniProtKB-UniRule"/>
</dbReference>
<dbReference type="InterPro" id="IPR000623">
    <property type="entry name" value="Shikimate_kinase/TSH1"/>
</dbReference>
<dbReference type="InterPro" id="IPR027417">
    <property type="entry name" value="P-loop_NTPase"/>
</dbReference>
<feature type="binding site" evidence="11">
    <location>
        <position position="26"/>
    </location>
    <ligand>
        <name>Mg(2+)</name>
        <dbReference type="ChEBI" id="CHEBI:18420"/>
    </ligand>
</feature>
<dbReference type="InterPro" id="IPR031322">
    <property type="entry name" value="Shikimate/glucono_kinase"/>
</dbReference>
<comment type="subcellular location">
    <subcellularLocation>
        <location evidence="11">Cytoplasm</location>
    </subcellularLocation>
</comment>
<comment type="subunit">
    <text evidence="11">Monomer.</text>
</comment>
<keyword evidence="5 11" id="KW-0808">Transferase</keyword>
<sequence>MKPELKPELKPDMKIFLTGYRCTGKTTIGKLLADQLEFDFMDTDRVIEQQTGSSILKIVQTHGWEKFRQIEKKTLLKTKNIKNTVVATGGGIIMDTENREFIKANGVCIWLDADIKTILLRLNRDDKTRDSRPALTTDDLLKETDELIRQRKPFYENTAHLRIDTSVHSPDEIVNIIDRRLKNVRQ</sequence>
<evidence type="ECO:0000256" key="10">
    <source>
        <dbReference type="ARBA" id="ARBA00048567"/>
    </source>
</evidence>
<name>K0NJU3_DESTT</name>
<evidence type="ECO:0000313" key="13">
    <source>
        <dbReference type="Proteomes" id="UP000007347"/>
    </source>
</evidence>
<dbReference type="STRING" id="651182.TOL2_C19920"/>
<keyword evidence="11" id="KW-0963">Cytoplasm</keyword>
<feature type="binding site" evidence="11">
    <location>
        <position position="90"/>
    </location>
    <ligand>
        <name>substrate</name>
    </ligand>
</feature>
<dbReference type="HAMAP" id="MF_00109">
    <property type="entry name" value="Shikimate_kinase"/>
    <property type="match status" value="1"/>
</dbReference>
<organism evidence="12 13">
    <name type="scientific">Desulfobacula toluolica (strain DSM 7467 / Tol2)</name>
    <dbReference type="NCBI Taxonomy" id="651182"/>
    <lineage>
        <taxon>Bacteria</taxon>
        <taxon>Pseudomonadati</taxon>
        <taxon>Thermodesulfobacteriota</taxon>
        <taxon>Desulfobacteria</taxon>
        <taxon>Desulfobacterales</taxon>
        <taxon>Desulfobacteraceae</taxon>
        <taxon>Desulfobacula</taxon>
    </lineage>
</organism>
<dbReference type="PANTHER" id="PTHR21087:SF16">
    <property type="entry name" value="SHIKIMATE KINASE 1, CHLOROPLASTIC"/>
    <property type="match status" value="1"/>
</dbReference>
<dbReference type="InterPro" id="IPR023000">
    <property type="entry name" value="Shikimate_kinase_CS"/>
</dbReference>
<gene>
    <name evidence="11 12" type="primary">aroK</name>
    <name evidence="12" type="ordered locus">TOL2_C19920</name>
</gene>
<dbReference type="GO" id="GO:0008652">
    <property type="term" value="P:amino acid biosynthetic process"/>
    <property type="evidence" value="ECO:0007669"/>
    <property type="project" value="UniProtKB-KW"/>
</dbReference>
<keyword evidence="8 11" id="KW-0067">ATP-binding</keyword>
<dbReference type="KEGG" id="dto:TOL2_C19920"/>
<dbReference type="EMBL" id="FO203503">
    <property type="protein sequence ID" value="CCK80153.1"/>
    <property type="molecule type" value="Genomic_DNA"/>
</dbReference>
<comment type="catalytic activity">
    <reaction evidence="10 11">
        <text>shikimate + ATP = 3-phosphoshikimate + ADP + H(+)</text>
        <dbReference type="Rhea" id="RHEA:13121"/>
        <dbReference type="ChEBI" id="CHEBI:15378"/>
        <dbReference type="ChEBI" id="CHEBI:30616"/>
        <dbReference type="ChEBI" id="CHEBI:36208"/>
        <dbReference type="ChEBI" id="CHEBI:145989"/>
        <dbReference type="ChEBI" id="CHEBI:456216"/>
        <dbReference type="EC" id="2.7.1.71"/>
    </reaction>
</comment>
<feature type="binding site" evidence="11">
    <location>
        <position position="44"/>
    </location>
    <ligand>
        <name>substrate</name>
    </ligand>
</feature>
<dbReference type="PANTHER" id="PTHR21087">
    <property type="entry name" value="SHIKIMATE KINASE"/>
    <property type="match status" value="1"/>
</dbReference>
<reference evidence="12 13" key="1">
    <citation type="journal article" date="2013" name="Environ. Microbiol.">
        <title>Complete genome, catabolic sub-proteomes and key-metabolites of Desulfobacula toluolica Tol2, a marine, aromatic compound-degrading, sulfate-reducing bacterium.</title>
        <authorList>
            <person name="Wohlbrand L."/>
            <person name="Jacob J.H."/>
            <person name="Kube M."/>
            <person name="Mussmann M."/>
            <person name="Jarling R."/>
            <person name="Beck A."/>
            <person name="Amann R."/>
            <person name="Wilkes H."/>
            <person name="Reinhardt R."/>
            <person name="Rabus R."/>
        </authorList>
    </citation>
    <scope>NUCLEOTIDE SEQUENCE [LARGE SCALE GENOMIC DNA]</scope>
    <source>
        <strain evidence="13">DSM 7467 / Tol2</strain>
    </source>
</reference>
<evidence type="ECO:0000256" key="5">
    <source>
        <dbReference type="ARBA" id="ARBA00022679"/>
    </source>
</evidence>
<proteinExistence type="inferred from homology"/>
<keyword evidence="11" id="KW-0479">Metal-binding</keyword>
<keyword evidence="7 11" id="KW-0418">Kinase</keyword>
<feature type="binding site" evidence="11">
    <location>
        <begin position="22"/>
        <end position="27"/>
    </location>
    <ligand>
        <name>ATP</name>
        <dbReference type="ChEBI" id="CHEBI:30616"/>
    </ligand>
</feature>
<dbReference type="SUPFAM" id="SSF52540">
    <property type="entry name" value="P-loop containing nucleoside triphosphate hydrolases"/>
    <property type="match status" value="1"/>
</dbReference>
<keyword evidence="9 11" id="KW-0057">Aromatic amino acid biosynthesis</keyword>
<accession>K0NJU3</accession>
<evidence type="ECO:0000256" key="11">
    <source>
        <dbReference type="HAMAP-Rule" id="MF_00109"/>
    </source>
</evidence>
<dbReference type="PROSITE" id="PS01128">
    <property type="entry name" value="SHIKIMATE_KINASE"/>
    <property type="match status" value="1"/>
</dbReference>
<evidence type="ECO:0000313" key="12">
    <source>
        <dbReference type="EMBL" id="CCK80153.1"/>
    </source>
</evidence>
<evidence type="ECO:0000256" key="1">
    <source>
        <dbReference type="ARBA" id="ARBA00004842"/>
    </source>
</evidence>
<dbReference type="GO" id="GO:0009423">
    <property type="term" value="P:chorismate biosynthetic process"/>
    <property type="evidence" value="ECO:0007669"/>
    <property type="project" value="UniProtKB-UniRule"/>
</dbReference>
<dbReference type="GO" id="GO:0005829">
    <property type="term" value="C:cytosol"/>
    <property type="evidence" value="ECO:0007669"/>
    <property type="project" value="TreeGrafter"/>
</dbReference>
<keyword evidence="6 11" id="KW-0547">Nucleotide-binding</keyword>
<evidence type="ECO:0000256" key="7">
    <source>
        <dbReference type="ARBA" id="ARBA00022777"/>
    </source>
</evidence>
<evidence type="ECO:0000256" key="8">
    <source>
        <dbReference type="ARBA" id="ARBA00022840"/>
    </source>
</evidence>
<dbReference type="NCBIfam" id="NF002988">
    <property type="entry name" value="PRK03731.1"/>
    <property type="match status" value="1"/>
</dbReference>
<dbReference type="Proteomes" id="UP000007347">
    <property type="component" value="Chromosome"/>
</dbReference>
<dbReference type="AlphaFoldDB" id="K0NJU3"/>
<feature type="binding site" evidence="11">
    <location>
        <position position="132"/>
    </location>
    <ligand>
        <name>ATP</name>
        <dbReference type="ChEBI" id="CHEBI:30616"/>
    </ligand>
</feature>
<evidence type="ECO:0000256" key="4">
    <source>
        <dbReference type="ARBA" id="ARBA00022605"/>
    </source>
</evidence>
<dbReference type="RefSeq" id="WP_014957486.1">
    <property type="nucleotide sequence ID" value="NC_018645.1"/>
</dbReference>
<dbReference type="HOGENOM" id="CLU_057607_4_0_7"/>
<protein>
    <recommendedName>
        <fullName evidence="3 11">Shikimate kinase</fullName>
        <shortName evidence="11">SK</shortName>
        <ecNumber evidence="3 11">2.7.1.71</ecNumber>
    </recommendedName>
</protein>
<comment type="function">
    <text evidence="11">Catalyzes the specific phosphorylation of the 3-hydroxyl group of shikimic acid using ATP as a cosubstrate.</text>
</comment>
<dbReference type="Pfam" id="PF01202">
    <property type="entry name" value="SKI"/>
    <property type="match status" value="1"/>
</dbReference>
<evidence type="ECO:0000256" key="2">
    <source>
        <dbReference type="ARBA" id="ARBA00006997"/>
    </source>
</evidence>
<comment type="pathway">
    <text evidence="1 11">Metabolic intermediate biosynthesis; chorismate biosynthesis; chorismate from D-erythrose 4-phosphate and phosphoenolpyruvate: step 5/7.</text>
</comment>